<gene>
    <name evidence="3" type="ORF">SAMN04487894_105274</name>
</gene>
<protein>
    <recommendedName>
        <fullName evidence="2">DUF6250 domain-containing protein</fullName>
    </recommendedName>
</protein>
<dbReference type="Gene3D" id="2.60.120.200">
    <property type="match status" value="1"/>
</dbReference>
<evidence type="ECO:0000256" key="1">
    <source>
        <dbReference type="SAM" id="SignalP"/>
    </source>
</evidence>
<dbReference type="Proteomes" id="UP000198757">
    <property type="component" value="Unassembled WGS sequence"/>
</dbReference>
<sequence>MYRLVLMGIYSFLCAFAKDTVVVNETFNDPDGALPAFFWSEGNAASVKNGRLFIDADTTGSRAATIWLDRELAGDLSVEFDVYLLSSSDDANNVNIFFMYGDPSGRPLRQTAASRQDGLYRRYHTLSGYIFTNVTNEDPGRVRYRFRRNPGFKRVSESFGPRAGRGGKLHIKLVKKGDQFEYWENNRKTLEASDTGPCEKGLFGFRTWHTSMEIDNLLIKRIG</sequence>
<keyword evidence="4" id="KW-1185">Reference proteome</keyword>
<proteinExistence type="predicted"/>
<dbReference type="OrthoDB" id="262615at2"/>
<dbReference type="AlphaFoldDB" id="A0A1G6RID2"/>
<dbReference type="InterPro" id="IPR046217">
    <property type="entry name" value="DUF6250"/>
</dbReference>
<feature type="domain" description="DUF6250" evidence="2">
    <location>
        <begin position="62"/>
        <end position="217"/>
    </location>
</feature>
<evidence type="ECO:0000313" key="4">
    <source>
        <dbReference type="Proteomes" id="UP000198757"/>
    </source>
</evidence>
<dbReference type="EMBL" id="FMZO01000005">
    <property type="protein sequence ID" value="SDD03676.1"/>
    <property type="molecule type" value="Genomic_DNA"/>
</dbReference>
<keyword evidence="1" id="KW-0732">Signal</keyword>
<evidence type="ECO:0000313" key="3">
    <source>
        <dbReference type="EMBL" id="SDD03676.1"/>
    </source>
</evidence>
<organism evidence="3 4">
    <name type="scientific">Niabella drilacis (strain DSM 25811 / CCM 8410 / CCUG 62505 / LMG 26954 / E90)</name>
    <dbReference type="NCBI Taxonomy" id="1285928"/>
    <lineage>
        <taxon>Bacteria</taxon>
        <taxon>Pseudomonadati</taxon>
        <taxon>Bacteroidota</taxon>
        <taxon>Chitinophagia</taxon>
        <taxon>Chitinophagales</taxon>
        <taxon>Chitinophagaceae</taxon>
        <taxon>Niabella</taxon>
    </lineage>
</organism>
<reference evidence="4" key="1">
    <citation type="submission" date="2016-10" db="EMBL/GenBank/DDBJ databases">
        <authorList>
            <person name="Varghese N."/>
            <person name="Submissions S."/>
        </authorList>
    </citation>
    <scope>NUCLEOTIDE SEQUENCE [LARGE SCALE GENOMIC DNA]</scope>
    <source>
        <strain evidence="4">DSM 25811 / CCM 8410 / LMG 26954 / E90</strain>
    </source>
</reference>
<dbReference type="STRING" id="1285928.SAMN04487894_105274"/>
<feature type="signal peptide" evidence="1">
    <location>
        <begin position="1"/>
        <end position="17"/>
    </location>
</feature>
<feature type="chain" id="PRO_5011489109" description="DUF6250 domain-containing protein" evidence="1">
    <location>
        <begin position="18"/>
        <end position="223"/>
    </location>
</feature>
<name>A0A1G6RID2_NIADE</name>
<dbReference type="RefSeq" id="WP_090390242.1">
    <property type="nucleotide sequence ID" value="NZ_FMZO01000005.1"/>
</dbReference>
<accession>A0A1G6RID2</accession>
<dbReference type="Pfam" id="PF19763">
    <property type="entry name" value="DUF6250"/>
    <property type="match status" value="1"/>
</dbReference>
<evidence type="ECO:0000259" key="2">
    <source>
        <dbReference type="Pfam" id="PF19763"/>
    </source>
</evidence>